<feature type="region of interest" description="Disordered" evidence="1">
    <location>
        <begin position="273"/>
        <end position="299"/>
    </location>
</feature>
<feature type="compositionally biased region" description="Polar residues" evidence="1">
    <location>
        <begin position="318"/>
        <end position="331"/>
    </location>
</feature>
<protein>
    <submittedName>
        <fullName evidence="2">Uncharacterized protein</fullName>
    </submittedName>
</protein>
<reference evidence="2" key="1">
    <citation type="submission" date="2018-05" db="EMBL/GenBank/DDBJ databases">
        <title>Draft genome of Mucuna pruriens seed.</title>
        <authorList>
            <person name="Nnadi N.E."/>
            <person name="Vos R."/>
            <person name="Hasami M.H."/>
            <person name="Devisetty U.K."/>
            <person name="Aguiy J.C."/>
        </authorList>
    </citation>
    <scope>NUCLEOTIDE SEQUENCE [LARGE SCALE GENOMIC DNA]</scope>
    <source>
        <strain evidence="2">JCA_2017</strain>
    </source>
</reference>
<feature type="compositionally biased region" description="Basic and acidic residues" evidence="1">
    <location>
        <begin position="273"/>
        <end position="287"/>
    </location>
</feature>
<sequence>MAKFSAAKIEHEINEVLFQSVTESLEEKGKSEHHREKEAEPSSPWPRELSRPKPTQSRPGQASQPNSPLRCSPIRSGPIVQSTAAIQLKGHLSSSLAATLGTKKPKVTRGDQLNYQRTLVGLILSVLASGGEPSLSTMAIIVEDGVIESRPCSEIESVRLCCVCPHLAETSRISLYQDHIRPVPAESERDEVGLDSVSDSGKTVGIQRSLESLPSTTIANGRTIMVHQEKRHEEEPWRRYEEEPWRRYEEEPHKERREKRYEEPYPERRRYFKSSHRDEREVPKKAPMDTLKCHTPPFARDGDDIVELYDYATMDNLRQLTSRKSYPSGPSNLRDKEKEKERPRKGKSSKKGSSIP</sequence>
<keyword evidence="3" id="KW-1185">Reference proteome</keyword>
<comment type="caution">
    <text evidence="2">The sequence shown here is derived from an EMBL/GenBank/DDBJ whole genome shotgun (WGS) entry which is preliminary data.</text>
</comment>
<feature type="non-terminal residue" evidence="2">
    <location>
        <position position="1"/>
    </location>
</feature>
<name>A0A371HG78_MUCPR</name>
<evidence type="ECO:0000256" key="1">
    <source>
        <dbReference type="SAM" id="MobiDB-lite"/>
    </source>
</evidence>
<dbReference type="EMBL" id="QJKJ01002678">
    <property type="protein sequence ID" value="RDY01811.1"/>
    <property type="molecule type" value="Genomic_DNA"/>
</dbReference>
<accession>A0A371HG78</accession>
<organism evidence="2 3">
    <name type="scientific">Mucuna pruriens</name>
    <name type="common">Velvet bean</name>
    <name type="synonym">Dolichos pruriens</name>
    <dbReference type="NCBI Taxonomy" id="157652"/>
    <lineage>
        <taxon>Eukaryota</taxon>
        <taxon>Viridiplantae</taxon>
        <taxon>Streptophyta</taxon>
        <taxon>Embryophyta</taxon>
        <taxon>Tracheophyta</taxon>
        <taxon>Spermatophyta</taxon>
        <taxon>Magnoliopsida</taxon>
        <taxon>eudicotyledons</taxon>
        <taxon>Gunneridae</taxon>
        <taxon>Pentapetalae</taxon>
        <taxon>rosids</taxon>
        <taxon>fabids</taxon>
        <taxon>Fabales</taxon>
        <taxon>Fabaceae</taxon>
        <taxon>Papilionoideae</taxon>
        <taxon>50 kb inversion clade</taxon>
        <taxon>NPAAA clade</taxon>
        <taxon>indigoferoid/millettioid clade</taxon>
        <taxon>Phaseoleae</taxon>
        <taxon>Mucuna</taxon>
    </lineage>
</organism>
<proteinExistence type="predicted"/>
<evidence type="ECO:0000313" key="2">
    <source>
        <dbReference type="EMBL" id="RDY01811.1"/>
    </source>
</evidence>
<feature type="compositionally biased region" description="Polar residues" evidence="1">
    <location>
        <begin position="53"/>
        <end position="69"/>
    </location>
</feature>
<feature type="region of interest" description="Disordered" evidence="1">
    <location>
        <begin position="318"/>
        <end position="356"/>
    </location>
</feature>
<dbReference type="Proteomes" id="UP000257109">
    <property type="component" value="Unassembled WGS sequence"/>
</dbReference>
<feature type="compositionally biased region" description="Basic and acidic residues" evidence="1">
    <location>
        <begin position="25"/>
        <end position="40"/>
    </location>
</feature>
<feature type="compositionally biased region" description="Basic and acidic residues" evidence="1">
    <location>
        <begin position="333"/>
        <end position="342"/>
    </location>
</feature>
<feature type="region of interest" description="Disordered" evidence="1">
    <location>
        <begin position="24"/>
        <end position="74"/>
    </location>
</feature>
<evidence type="ECO:0000313" key="3">
    <source>
        <dbReference type="Proteomes" id="UP000257109"/>
    </source>
</evidence>
<gene>
    <name evidence="2" type="ORF">CR513_14817</name>
</gene>
<dbReference type="AlphaFoldDB" id="A0A371HG78"/>